<evidence type="ECO:0000313" key="3">
    <source>
        <dbReference type="Proteomes" id="UP000192223"/>
    </source>
</evidence>
<dbReference type="InParanoid" id="A0A1W4XKD9"/>
<dbReference type="InterPro" id="IPR013766">
    <property type="entry name" value="Thioredoxin_domain"/>
</dbReference>
<accession>A0A1W4XKD9</accession>
<evidence type="ECO:0000313" key="4">
    <source>
        <dbReference type="RefSeq" id="XP_018336576.1"/>
    </source>
</evidence>
<dbReference type="AlphaFoldDB" id="A0A1W4XKD9"/>
<keyword evidence="1" id="KW-1015">Disulfide bond</keyword>
<dbReference type="Pfam" id="PF00085">
    <property type="entry name" value="Thioredoxin"/>
    <property type="match status" value="1"/>
</dbReference>
<dbReference type="RefSeq" id="XP_018336576.1">
    <property type="nucleotide sequence ID" value="XM_018481074.1"/>
</dbReference>
<keyword evidence="3" id="KW-1185">Reference proteome</keyword>
<dbReference type="Proteomes" id="UP000192223">
    <property type="component" value="Unplaced"/>
</dbReference>
<dbReference type="SUPFAM" id="SSF52833">
    <property type="entry name" value="Thioredoxin-like"/>
    <property type="match status" value="1"/>
</dbReference>
<proteinExistence type="predicted"/>
<organism evidence="3 4">
    <name type="scientific">Agrilus planipennis</name>
    <name type="common">Emerald ash borer</name>
    <name type="synonym">Agrilus marcopoli</name>
    <dbReference type="NCBI Taxonomy" id="224129"/>
    <lineage>
        <taxon>Eukaryota</taxon>
        <taxon>Metazoa</taxon>
        <taxon>Ecdysozoa</taxon>
        <taxon>Arthropoda</taxon>
        <taxon>Hexapoda</taxon>
        <taxon>Insecta</taxon>
        <taxon>Pterygota</taxon>
        <taxon>Neoptera</taxon>
        <taxon>Endopterygota</taxon>
        <taxon>Coleoptera</taxon>
        <taxon>Polyphaga</taxon>
        <taxon>Elateriformia</taxon>
        <taxon>Buprestoidea</taxon>
        <taxon>Buprestidae</taxon>
        <taxon>Agrilinae</taxon>
        <taxon>Agrilus</taxon>
    </lineage>
</organism>
<dbReference type="STRING" id="224129.A0A1W4XKD9"/>
<gene>
    <name evidence="4" type="primary">LOC108745037</name>
</gene>
<reference evidence="4" key="1">
    <citation type="submission" date="2025-08" db="UniProtKB">
        <authorList>
            <consortium name="RefSeq"/>
        </authorList>
    </citation>
    <scope>IDENTIFICATION</scope>
    <source>
        <tissue evidence="4">Entire body</tissue>
    </source>
</reference>
<evidence type="ECO:0000259" key="2">
    <source>
        <dbReference type="PROSITE" id="PS51352"/>
    </source>
</evidence>
<dbReference type="PRINTS" id="PR00421">
    <property type="entry name" value="THIOREDOXIN"/>
</dbReference>
<dbReference type="PANTHER" id="PTHR46115">
    <property type="entry name" value="THIOREDOXIN-LIKE PROTEIN 1"/>
    <property type="match status" value="1"/>
</dbReference>
<dbReference type="GeneID" id="108745037"/>
<dbReference type="InterPro" id="IPR017937">
    <property type="entry name" value="Thioredoxin_CS"/>
</dbReference>
<dbReference type="NCBIfam" id="TIGR01068">
    <property type="entry name" value="thioredoxin"/>
    <property type="match status" value="1"/>
</dbReference>
<sequence length="153" mass="17430">MQSYKKKLKDCCCFCFFNTRPSESTLILPSDIKVNHICRSFTCCKKMAVIYIKNKEDFDSKLADAGDQLVVVDFFANWCGPCKVIAPKLEDLAKEFANCLLILKVDVDECEDLATEYNVCAMPTFLFIKNKHVVAQFSGANYEKLRDTIVNNQ</sequence>
<evidence type="ECO:0000256" key="1">
    <source>
        <dbReference type="ARBA" id="ARBA00023157"/>
    </source>
</evidence>
<dbReference type="OrthoDB" id="2121326at2759"/>
<dbReference type="KEGG" id="apln:108745037"/>
<dbReference type="FunCoup" id="A0A1W4XKD9">
    <property type="interactions" value="995"/>
</dbReference>
<dbReference type="PROSITE" id="PS00194">
    <property type="entry name" value="THIOREDOXIN_1"/>
    <property type="match status" value="1"/>
</dbReference>
<dbReference type="InterPro" id="IPR005746">
    <property type="entry name" value="Thioredoxin"/>
</dbReference>
<dbReference type="Gene3D" id="3.40.30.10">
    <property type="entry name" value="Glutaredoxin"/>
    <property type="match status" value="1"/>
</dbReference>
<feature type="domain" description="Thioredoxin" evidence="2">
    <location>
        <begin position="32"/>
        <end position="153"/>
    </location>
</feature>
<dbReference type="PROSITE" id="PS51352">
    <property type="entry name" value="THIOREDOXIN_2"/>
    <property type="match status" value="1"/>
</dbReference>
<dbReference type="FunFam" id="3.40.30.10:FF:000245">
    <property type="entry name" value="Thioredoxin"/>
    <property type="match status" value="1"/>
</dbReference>
<name>A0A1W4XKD9_AGRPL</name>
<dbReference type="CDD" id="cd02947">
    <property type="entry name" value="TRX_family"/>
    <property type="match status" value="1"/>
</dbReference>
<dbReference type="InterPro" id="IPR036249">
    <property type="entry name" value="Thioredoxin-like_sf"/>
</dbReference>
<dbReference type="GO" id="GO:0015035">
    <property type="term" value="F:protein-disulfide reductase activity"/>
    <property type="evidence" value="ECO:0007669"/>
    <property type="project" value="InterPro"/>
</dbReference>
<protein>
    <submittedName>
        <fullName evidence="4">Thioredoxin-2-like isoform X1</fullName>
    </submittedName>
</protein>